<name>A0A1J5RRQ7_9ZZZZ</name>
<feature type="compositionally biased region" description="Polar residues" evidence="1">
    <location>
        <begin position="138"/>
        <end position="147"/>
    </location>
</feature>
<feature type="compositionally biased region" description="Pro residues" evidence="1">
    <location>
        <begin position="108"/>
        <end position="137"/>
    </location>
</feature>
<proteinExistence type="predicted"/>
<feature type="region of interest" description="Disordered" evidence="1">
    <location>
        <begin position="20"/>
        <end position="40"/>
    </location>
</feature>
<reference evidence="2" key="1">
    <citation type="submission" date="2016-10" db="EMBL/GenBank/DDBJ databases">
        <title>Sequence of Gallionella enrichment culture.</title>
        <authorList>
            <person name="Poehlein A."/>
            <person name="Muehling M."/>
            <person name="Daniel R."/>
        </authorList>
    </citation>
    <scope>NUCLEOTIDE SEQUENCE</scope>
</reference>
<protein>
    <submittedName>
        <fullName evidence="2">Uncharacterized protein</fullName>
    </submittedName>
</protein>
<sequence length="147" mass="14427">MGFLDKAKAAATDLAAKADTALASSGLTGPKPPGGGDAEKLFRDLGVLAYLESTGRPVDQDERQRVTVSLQDLESRGAVTSFALHTAPPPAPGVGAAGPGWPSQPAAPAAPPPPPAAGPATSPPPPAVPTAPPPPPSWMTTDGGSGS</sequence>
<comment type="caution">
    <text evidence="2">The sequence shown here is derived from an EMBL/GenBank/DDBJ whole genome shotgun (WGS) entry which is preliminary data.</text>
</comment>
<dbReference type="EMBL" id="MLJW01000239">
    <property type="protein sequence ID" value="OIQ92171.1"/>
    <property type="molecule type" value="Genomic_DNA"/>
</dbReference>
<evidence type="ECO:0000313" key="2">
    <source>
        <dbReference type="EMBL" id="OIQ92171.1"/>
    </source>
</evidence>
<evidence type="ECO:0000256" key="1">
    <source>
        <dbReference type="SAM" id="MobiDB-lite"/>
    </source>
</evidence>
<feature type="region of interest" description="Disordered" evidence="1">
    <location>
        <begin position="80"/>
        <end position="147"/>
    </location>
</feature>
<gene>
    <name evidence="2" type="ORF">GALL_259270</name>
</gene>
<organism evidence="2">
    <name type="scientific">mine drainage metagenome</name>
    <dbReference type="NCBI Taxonomy" id="410659"/>
    <lineage>
        <taxon>unclassified sequences</taxon>
        <taxon>metagenomes</taxon>
        <taxon>ecological metagenomes</taxon>
    </lineage>
</organism>
<accession>A0A1J5RRQ7</accession>
<dbReference type="AlphaFoldDB" id="A0A1J5RRQ7"/>